<dbReference type="GeneID" id="63642566"/>
<dbReference type="Gene3D" id="1.10.720.10">
    <property type="match status" value="1"/>
</dbReference>
<name>A0A7D7JBI7_9CAUD</name>
<proteinExistence type="predicted"/>
<dbReference type="Pfam" id="PF07498">
    <property type="entry name" value="Rho_N"/>
    <property type="match status" value="1"/>
</dbReference>
<evidence type="ECO:0000259" key="1">
    <source>
        <dbReference type="SMART" id="SM00959"/>
    </source>
</evidence>
<dbReference type="InterPro" id="IPR011112">
    <property type="entry name" value="Rho-like_N"/>
</dbReference>
<evidence type="ECO:0000313" key="3">
    <source>
        <dbReference type="Proteomes" id="UP000514744"/>
    </source>
</evidence>
<keyword evidence="3" id="KW-1185">Reference proteome</keyword>
<dbReference type="GO" id="GO:0006353">
    <property type="term" value="P:DNA-templated transcription termination"/>
    <property type="evidence" value="ECO:0007669"/>
    <property type="project" value="InterPro"/>
</dbReference>
<dbReference type="Proteomes" id="UP000514744">
    <property type="component" value="Segment"/>
</dbReference>
<protein>
    <recommendedName>
        <fullName evidence="1">Rho termination factor-like N-terminal domain-containing protein</fullName>
    </recommendedName>
</protein>
<feature type="domain" description="Rho termination factor-like N-terminal" evidence="1">
    <location>
        <begin position="63"/>
        <end position="102"/>
    </location>
</feature>
<dbReference type="EMBL" id="MT613935">
    <property type="protein sequence ID" value="QMP19169.1"/>
    <property type="molecule type" value="Genomic_DNA"/>
</dbReference>
<dbReference type="SMART" id="SM00959">
    <property type="entry name" value="Rho_N"/>
    <property type="match status" value="1"/>
</dbReference>
<dbReference type="KEGG" id="vg:63642566"/>
<organism evidence="2 3">
    <name type="scientific">Pseudomonas phage Persinger</name>
    <dbReference type="NCBI Taxonomy" id="2749430"/>
    <lineage>
        <taxon>Viruses</taxon>
        <taxon>Duplodnaviria</taxon>
        <taxon>Heunggongvirae</taxon>
        <taxon>Uroviricota</taxon>
        <taxon>Caudoviricetes</taxon>
        <taxon>Harrisonburgvirus</taxon>
        <taxon>Harrisonburgvirus persinger</taxon>
    </lineage>
</organism>
<evidence type="ECO:0000313" key="2">
    <source>
        <dbReference type="EMBL" id="QMP19169.1"/>
    </source>
</evidence>
<dbReference type="RefSeq" id="YP_010038094.1">
    <property type="nucleotide sequence ID" value="NC_054149.1"/>
</dbReference>
<dbReference type="InterPro" id="IPR036269">
    <property type="entry name" value="Rho_N_sf"/>
</dbReference>
<sequence>MSRSIFLVLTSAIAIDGGICRANSLVEVSEREAENLLARGKARLATAEDGAPVAESDDEDTTDLSKLNKAQLLDLAEKLSIEGAAGMNKAELVEAIEAKHSEAK</sequence>
<dbReference type="SUPFAM" id="SSF68912">
    <property type="entry name" value="Rho N-terminal domain-like"/>
    <property type="match status" value="1"/>
</dbReference>
<accession>A0A7D7JBI7</accession>
<reference evidence="2 3" key="1">
    <citation type="submission" date="2020-06" db="EMBL/GenBank/DDBJ databases">
        <authorList>
            <person name="Persinger R.D."/>
            <person name="Temple L."/>
        </authorList>
    </citation>
    <scope>NUCLEOTIDE SEQUENCE [LARGE SCALE GENOMIC DNA]</scope>
</reference>